<evidence type="ECO:0000313" key="1">
    <source>
        <dbReference type="EMBL" id="SDR45533.1"/>
    </source>
</evidence>
<keyword evidence="2" id="KW-1185">Reference proteome</keyword>
<protein>
    <submittedName>
        <fullName evidence="1">Uncharacterized protein</fullName>
    </submittedName>
</protein>
<accession>A0A1H1J6K7</accession>
<dbReference type="EMBL" id="FNKX01000002">
    <property type="protein sequence ID" value="SDR45533.1"/>
    <property type="molecule type" value="Genomic_DNA"/>
</dbReference>
<dbReference type="Proteomes" id="UP000199365">
    <property type="component" value="Unassembled WGS sequence"/>
</dbReference>
<sequence length="31" mass="3491">MNFVTVFSVNDGLVKTTVAANQRVVPNRRTR</sequence>
<gene>
    <name evidence="1" type="ORF">SAMN05445850_4251</name>
</gene>
<dbReference type="STRING" id="157910.SAMN05445850_4251"/>
<organism evidence="1 2">
    <name type="scientific">Paraburkholderia tuberum</name>
    <dbReference type="NCBI Taxonomy" id="157910"/>
    <lineage>
        <taxon>Bacteria</taxon>
        <taxon>Pseudomonadati</taxon>
        <taxon>Pseudomonadota</taxon>
        <taxon>Betaproteobacteria</taxon>
        <taxon>Burkholderiales</taxon>
        <taxon>Burkholderiaceae</taxon>
        <taxon>Paraburkholderia</taxon>
    </lineage>
</organism>
<dbReference type="AlphaFoldDB" id="A0A1H1J6K7"/>
<name>A0A1H1J6K7_9BURK</name>
<proteinExistence type="predicted"/>
<evidence type="ECO:0000313" key="2">
    <source>
        <dbReference type="Proteomes" id="UP000199365"/>
    </source>
</evidence>
<reference evidence="2" key="1">
    <citation type="submission" date="2016-10" db="EMBL/GenBank/DDBJ databases">
        <authorList>
            <person name="Varghese N."/>
            <person name="Submissions S."/>
        </authorList>
    </citation>
    <scope>NUCLEOTIDE SEQUENCE [LARGE SCALE GENOMIC DNA]</scope>
    <source>
        <strain evidence="2">DUS833</strain>
    </source>
</reference>